<dbReference type="AlphaFoldDB" id="A0A1W6ZD35"/>
<evidence type="ECO:0000256" key="1">
    <source>
        <dbReference type="ARBA" id="ARBA00006987"/>
    </source>
</evidence>
<dbReference type="PANTHER" id="PTHR42928">
    <property type="entry name" value="TRICARBOXYLATE-BINDING PROTEIN"/>
    <property type="match status" value="1"/>
</dbReference>
<evidence type="ECO:0000313" key="3">
    <source>
        <dbReference type="EMBL" id="ARP95175.1"/>
    </source>
</evidence>
<gene>
    <name evidence="3" type="ORF">CAL15_12765</name>
</gene>
<dbReference type="Proteomes" id="UP000194161">
    <property type="component" value="Chromosome"/>
</dbReference>
<dbReference type="OrthoDB" id="8630092at2"/>
<sequence length="336" mass="34825">MNHCFDTAGRRLRAGLAASLFGVAALATALTPAPAGAQAWPQRPVTLVTPLATGSASDVALRIVIERLAGPLGQPLVMENQTGASGAIGAEKVARAAPDGYTLCGCNNAILGVLPHVRKVGYDPAAQFRPVGMVAVLPTVLVVHPSLPVNNVRELLDYVKANPGKVSYSTGGVGSPQHIAMAMFESGAGVKMMHVPYKGASPAAVGLAAGEVQVMFNAIGTVLPLVKAGKLRPIAVAGAQRTPILPDLPTVAESGVAGYDYASWIGIVAPAGTPDPVVQRLSEQLARVLKSPDTIARLSENGIDPFVMTPQQMATYMADDYRRMGEVVKRAGIEAE</sequence>
<dbReference type="KEGG" id="bgm:CAL15_12765"/>
<dbReference type="PIRSF" id="PIRSF017082">
    <property type="entry name" value="YflP"/>
    <property type="match status" value="1"/>
</dbReference>
<dbReference type="STRING" id="463040.CAL15_12765"/>
<dbReference type="CDD" id="cd07012">
    <property type="entry name" value="PBP2_Bug_TTT"/>
    <property type="match status" value="1"/>
</dbReference>
<dbReference type="RefSeq" id="WP_086078939.1">
    <property type="nucleotide sequence ID" value="NZ_CP021111.1"/>
</dbReference>
<organism evidence="3 4">
    <name type="scientific">Bordetella genomosp. 13</name>
    <dbReference type="NCBI Taxonomy" id="463040"/>
    <lineage>
        <taxon>Bacteria</taxon>
        <taxon>Pseudomonadati</taxon>
        <taxon>Pseudomonadota</taxon>
        <taxon>Betaproteobacteria</taxon>
        <taxon>Burkholderiales</taxon>
        <taxon>Alcaligenaceae</taxon>
        <taxon>Bordetella</taxon>
    </lineage>
</organism>
<proteinExistence type="inferred from homology"/>
<evidence type="ECO:0000313" key="4">
    <source>
        <dbReference type="Proteomes" id="UP000194161"/>
    </source>
</evidence>
<dbReference type="Gene3D" id="3.40.190.150">
    <property type="entry name" value="Bordetella uptake gene, domain 1"/>
    <property type="match status" value="1"/>
</dbReference>
<dbReference type="EMBL" id="CP021111">
    <property type="protein sequence ID" value="ARP95175.1"/>
    <property type="molecule type" value="Genomic_DNA"/>
</dbReference>
<keyword evidence="2" id="KW-0732">Signal</keyword>
<feature type="signal peptide" evidence="2">
    <location>
        <begin position="1"/>
        <end position="29"/>
    </location>
</feature>
<protein>
    <recommendedName>
        <fullName evidence="5">ABC transporter substrate-binding protein</fullName>
    </recommendedName>
</protein>
<dbReference type="SUPFAM" id="SSF53850">
    <property type="entry name" value="Periplasmic binding protein-like II"/>
    <property type="match status" value="1"/>
</dbReference>
<dbReference type="InterPro" id="IPR042100">
    <property type="entry name" value="Bug_dom1"/>
</dbReference>
<evidence type="ECO:0000256" key="2">
    <source>
        <dbReference type="SAM" id="SignalP"/>
    </source>
</evidence>
<feature type="chain" id="PRO_5012280874" description="ABC transporter substrate-binding protein" evidence="2">
    <location>
        <begin position="30"/>
        <end position="336"/>
    </location>
</feature>
<evidence type="ECO:0008006" key="5">
    <source>
        <dbReference type="Google" id="ProtNLM"/>
    </source>
</evidence>
<dbReference type="InterPro" id="IPR005064">
    <property type="entry name" value="BUG"/>
</dbReference>
<reference evidence="3 4" key="1">
    <citation type="submission" date="2017-05" db="EMBL/GenBank/DDBJ databases">
        <title>Complete and WGS of Bordetella genogroups.</title>
        <authorList>
            <person name="Spilker T."/>
            <person name="LiPuma J."/>
        </authorList>
    </citation>
    <scope>NUCLEOTIDE SEQUENCE [LARGE SCALE GENOMIC DNA]</scope>
    <source>
        <strain evidence="3 4">AU7206</strain>
    </source>
</reference>
<dbReference type="PANTHER" id="PTHR42928:SF5">
    <property type="entry name" value="BLR1237 PROTEIN"/>
    <property type="match status" value="1"/>
</dbReference>
<dbReference type="Gene3D" id="3.40.190.10">
    <property type="entry name" value="Periplasmic binding protein-like II"/>
    <property type="match status" value="1"/>
</dbReference>
<accession>A0A1W6ZD35</accession>
<name>A0A1W6ZD35_9BORD</name>
<keyword evidence="4" id="KW-1185">Reference proteome</keyword>
<comment type="similarity">
    <text evidence="1">Belongs to the UPF0065 (bug) family.</text>
</comment>
<dbReference type="Pfam" id="PF03401">
    <property type="entry name" value="TctC"/>
    <property type="match status" value="1"/>
</dbReference>